<dbReference type="AlphaFoldDB" id="A0A6A6I6X8"/>
<feature type="signal peptide" evidence="3">
    <location>
        <begin position="1"/>
        <end position="20"/>
    </location>
</feature>
<dbReference type="RefSeq" id="XP_033680274.1">
    <property type="nucleotide sequence ID" value="XM_033829621.1"/>
</dbReference>
<feature type="region of interest" description="Disordered" evidence="1">
    <location>
        <begin position="135"/>
        <end position="165"/>
    </location>
</feature>
<evidence type="ECO:0000256" key="3">
    <source>
        <dbReference type="SAM" id="SignalP"/>
    </source>
</evidence>
<evidence type="ECO:0000313" key="5">
    <source>
        <dbReference type="Proteomes" id="UP000800094"/>
    </source>
</evidence>
<sequence length="165" mass="18578">MHTKMQLLLAVAMSLTLTQGHPMNMSTICHNGTNSTGPYIPSRPPLQMAQLSESYPRTQAEHKFSNTVEANAYTGLLAVFIAIAVLFPLIFCGGLWFDRRRARKPVVVDDVRTDYSASTDRPSFPLRVFRRMRHGDGTKPNLPYDPKTDSFVVDAPEETDVEEHR</sequence>
<evidence type="ECO:0000256" key="1">
    <source>
        <dbReference type="SAM" id="MobiDB-lite"/>
    </source>
</evidence>
<keyword evidence="2" id="KW-0472">Membrane</keyword>
<protein>
    <submittedName>
        <fullName evidence="4">Uncharacterized protein</fullName>
    </submittedName>
</protein>
<gene>
    <name evidence="4" type="ORF">BU26DRAFT_521778</name>
</gene>
<evidence type="ECO:0000313" key="4">
    <source>
        <dbReference type="EMBL" id="KAF2245270.1"/>
    </source>
</evidence>
<dbReference type="Proteomes" id="UP000800094">
    <property type="component" value="Unassembled WGS sequence"/>
</dbReference>
<name>A0A6A6I6X8_9PLEO</name>
<feature type="compositionally biased region" description="Acidic residues" evidence="1">
    <location>
        <begin position="155"/>
        <end position="165"/>
    </location>
</feature>
<dbReference type="EMBL" id="ML987200">
    <property type="protein sequence ID" value="KAF2245270.1"/>
    <property type="molecule type" value="Genomic_DNA"/>
</dbReference>
<feature type="chain" id="PRO_5025335432" evidence="3">
    <location>
        <begin position="21"/>
        <end position="165"/>
    </location>
</feature>
<keyword evidence="5" id="KW-1185">Reference proteome</keyword>
<accession>A0A6A6I6X8</accession>
<evidence type="ECO:0000256" key="2">
    <source>
        <dbReference type="SAM" id="Phobius"/>
    </source>
</evidence>
<feature type="transmembrane region" description="Helical" evidence="2">
    <location>
        <begin position="72"/>
        <end position="97"/>
    </location>
</feature>
<keyword evidence="3" id="KW-0732">Signal</keyword>
<dbReference type="GeneID" id="54582951"/>
<organism evidence="4 5">
    <name type="scientific">Trematosphaeria pertusa</name>
    <dbReference type="NCBI Taxonomy" id="390896"/>
    <lineage>
        <taxon>Eukaryota</taxon>
        <taxon>Fungi</taxon>
        <taxon>Dikarya</taxon>
        <taxon>Ascomycota</taxon>
        <taxon>Pezizomycotina</taxon>
        <taxon>Dothideomycetes</taxon>
        <taxon>Pleosporomycetidae</taxon>
        <taxon>Pleosporales</taxon>
        <taxon>Massarineae</taxon>
        <taxon>Trematosphaeriaceae</taxon>
        <taxon>Trematosphaeria</taxon>
    </lineage>
</organism>
<keyword evidence="2" id="KW-1133">Transmembrane helix</keyword>
<reference evidence="4" key="1">
    <citation type="journal article" date="2020" name="Stud. Mycol.">
        <title>101 Dothideomycetes genomes: a test case for predicting lifestyles and emergence of pathogens.</title>
        <authorList>
            <person name="Haridas S."/>
            <person name="Albert R."/>
            <person name="Binder M."/>
            <person name="Bloem J."/>
            <person name="Labutti K."/>
            <person name="Salamov A."/>
            <person name="Andreopoulos B."/>
            <person name="Baker S."/>
            <person name="Barry K."/>
            <person name="Bills G."/>
            <person name="Bluhm B."/>
            <person name="Cannon C."/>
            <person name="Castanera R."/>
            <person name="Culley D."/>
            <person name="Daum C."/>
            <person name="Ezra D."/>
            <person name="Gonzalez J."/>
            <person name="Henrissat B."/>
            <person name="Kuo A."/>
            <person name="Liang C."/>
            <person name="Lipzen A."/>
            <person name="Lutzoni F."/>
            <person name="Magnuson J."/>
            <person name="Mondo S."/>
            <person name="Nolan M."/>
            <person name="Ohm R."/>
            <person name="Pangilinan J."/>
            <person name="Park H.-J."/>
            <person name="Ramirez L."/>
            <person name="Alfaro M."/>
            <person name="Sun H."/>
            <person name="Tritt A."/>
            <person name="Yoshinaga Y."/>
            <person name="Zwiers L.-H."/>
            <person name="Turgeon B."/>
            <person name="Goodwin S."/>
            <person name="Spatafora J."/>
            <person name="Crous P."/>
            <person name="Grigoriev I."/>
        </authorList>
    </citation>
    <scope>NUCLEOTIDE SEQUENCE</scope>
    <source>
        <strain evidence="4">CBS 122368</strain>
    </source>
</reference>
<keyword evidence="2" id="KW-0812">Transmembrane</keyword>
<proteinExistence type="predicted"/>